<dbReference type="InterPro" id="IPR009288">
    <property type="entry name" value="AIG2-like_dom"/>
</dbReference>
<dbReference type="EMBL" id="ML977327">
    <property type="protein sequence ID" value="KAF2113659.1"/>
    <property type="molecule type" value="Genomic_DNA"/>
</dbReference>
<dbReference type="PANTHER" id="PTHR31544">
    <property type="entry name" value="AIG2-LIKE PROTEIN D"/>
    <property type="match status" value="1"/>
</dbReference>
<evidence type="ECO:0000256" key="3">
    <source>
        <dbReference type="ARBA" id="ARBA00030602"/>
    </source>
</evidence>
<proteinExistence type="inferred from homology"/>
<evidence type="ECO:0000259" key="4">
    <source>
        <dbReference type="Pfam" id="PF06094"/>
    </source>
</evidence>
<reference evidence="5" key="1">
    <citation type="journal article" date="2020" name="Stud. Mycol.">
        <title>101 Dothideomycetes genomes: a test case for predicting lifestyles and emergence of pathogens.</title>
        <authorList>
            <person name="Haridas S."/>
            <person name="Albert R."/>
            <person name="Binder M."/>
            <person name="Bloem J."/>
            <person name="Labutti K."/>
            <person name="Salamov A."/>
            <person name="Andreopoulos B."/>
            <person name="Baker S."/>
            <person name="Barry K."/>
            <person name="Bills G."/>
            <person name="Bluhm B."/>
            <person name="Cannon C."/>
            <person name="Castanera R."/>
            <person name="Culley D."/>
            <person name="Daum C."/>
            <person name="Ezra D."/>
            <person name="Gonzalez J."/>
            <person name="Henrissat B."/>
            <person name="Kuo A."/>
            <person name="Liang C."/>
            <person name="Lipzen A."/>
            <person name="Lutzoni F."/>
            <person name="Magnuson J."/>
            <person name="Mondo S."/>
            <person name="Nolan M."/>
            <person name="Ohm R."/>
            <person name="Pangilinan J."/>
            <person name="Park H.-J."/>
            <person name="Ramirez L."/>
            <person name="Alfaro M."/>
            <person name="Sun H."/>
            <person name="Tritt A."/>
            <person name="Yoshinaga Y."/>
            <person name="Zwiers L.-H."/>
            <person name="Turgeon B."/>
            <person name="Goodwin S."/>
            <person name="Spatafora J."/>
            <person name="Crous P."/>
            <person name="Grigoriev I."/>
        </authorList>
    </citation>
    <scope>NUCLEOTIDE SEQUENCE</scope>
    <source>
        <strain evidence="5">CBS 627.86</strain>
    </source>
</reference>
<dbReference type="InterPro" id="IPR045038">
    <property type="entry name" value="AIG2-like"/>
</dbReference>
<evidence type="ECO:0000313" key="5">
    <source>
        <dbReference type="EMBL" id="KAF2113659.1"/>
    </source>
</evidence>
<dbReference type="OrthoDB" id="1044435at2759"/>
<dbReference type="Gene3D" id="3.10.490.10">
    <property type="entry name" value="Gamma-glutamyl cyclotransferase-like"/>
    <property type="match status" value="1"/>
</dbReference>
<name>A0A6A5Z2H1_9PLEO</name>
<dbReference type="InterPro" id="IPR013024">
    <property type="entry name" value="GGCT-like"/>
</dbReference>
<dbReference type="GO" id="GO:0016740">
    <property type="term" value="F:transferase activity"/>
    <property type="evidence" value="ECO:0007669"/>
    <property type="project" value="UniProtKB-KW"/>
</dbReference>
<keyword evidence="2" id="KW-0808">Transferase</keyword>
<dbReference type="InterPro" id="IPR036568">
    <property type="entry name" value="GGCT-like_sf"/>
</dbReference>
<dbReference type="CDD" id="cd06661">
    <property type="entry name" value="GGCT_like"/>
    <property type="match status" value="1"/>
</dbReference>
<dbReference type="Pfam" id="PF06094">
    <property type="entry name" value="GGACT"/>
    <property type="match status" value="1"/>
</dbReference>
<evidence type="ECO:0000256" key="2">
    <source>
        <dbReference type="ARBA" id="ARBA00022679"/>
    </source>
</evidence>
<dbReference type="Proteomes" id="UP000799770">
    <property type="component" value="Unassembled WGS sequence"/>
</dbReference>
<evidence type="ECO:0000256" key="1">
    <source>
        <dbReference type="ARBA" id="ARBA00008861"/>
    </source>
</evidence>
<sequence>MSHTAFFYGTLMAPQVLHRVIWGNTNPPQIQKDILHIRPAILHKFRRHKVRFADYPAIVPANSTGSVRGTLVTGLTDGDIWRLDIFEGDEYERIKVKVRVLEQKEEGMGDVELKEEDNVEGEEVEAEVYAWIAGKNRLEPEEWDFGEFVREKLHRWAGREAEDVDSGFQGRQSIIGVFGRLVDGVG</sequence>
<dbReference type="SUPFAM" id="SSF110857">
    <property type="entry name" value="Gamma-glutamyl cyclotransferase-like"/>
    <property type="match status" value="1"/>
</dbReference>
<protein>
    <recommendedName>
        <fullName evidence="3">Putative gamma-glutamylcyclotransferase</fullName>
    </recommendedName>
</protein>
<keyword evidence="6" id="KW-1185">Reference proteome</keyword>
<comment type="similarity">
    <text evidence="1">Belongs to the gamma-glutamylcyclotransferase family.</text>
</comment>
<feature type="domain" description="Gamma-glutamylcyclotransferase AIG2-like" evidence="4">
    <location>
        <begin position="6"/>
        <end position="144"/>
    </location>
</feature>
<dbReference type="PANTHER" id="PTHR31544:SF2">
    <property type="entry name" value="AIG2-LIKE PROTEIN D"/>
    <property type="match status" value="1"/>
</dbReference>
<dbReference type="AlphaFoldDB" id="A0A6A5Z2H1"/>
<accession>A0A6A5Z2H1</accession>
<gene>
    <name evidence="5" type="ORF">BDV96DRAFT_578176</name>
</gene>
<organism evidence="5 6">
    <name type="scientific">Lophiotrema nucula</name>
    <dbReference type="NCBI Taxonomy" id="690887"/>
    <lineage>
        <taxon>Eukaryota</taxon>
        <taxon>Fungi</taxon>
        <taxon>Dikarya</taxon>
        <taxon>Ascomycota</taxon>
        <taxon>Pezizomycotina</taxon>
        <taxon>Dothideomycetes</taxon>
        <taxon>Pleosporomycetidae</taxon>
        <taxon>Pleosporales</taxon>
        <taxon>Lophiotremataceae</taxon>
        <taxon>Lophiotrema</taxon>
    </lineage>
</organism>
<evidence type="ECO:0000313" key="6">
    <source>
        <dbReference type="Proteomes" id="UP000799770"/>
    </source>
</evidence>